<dbReference type="PANTHER" id="PTHR30621:SF0">
    <property type="entry name" value="BIFUNCTIONAL GLUTAMINE SYNTHETASE ADENYLYLTRANSFERASE_ADENYLYL-REMOVING ENZYME"/>
    <property type="match status" value="1"/>
</dbReference>
<comment type="similarity">
    <text evidence="7">Belongs to the GlnE family.</text>
</comment>
<dbReference type="NCBIfam" id="NF008292">
    <property type="entry name" value="PRK11072.1"/>
    <property type="match status" value="1"/>
</dbReference>
<dbReference type="SUPFAM" id="SSF81301">
    <property type="entry name" value="Nucleotidyltransferase"/>
    <property type="match status" value="2"/>
</dbReference>
<reference evidence="11" key="1">
    <citation type="journal article" date="2019" name="Int. J. Syst. Evol. Microbiol.">
        <title>The Global Catalogue of Microorganisms (GCM) 10K type strain sequencing project: providing services to taxonomists for standard genome sequencing and annotation.</title>
        <authorList>
            <consortium name="The Broad Institute Genomics Platform"/>
            <consortium name="The Broad Institute Genome Sequencing Center for Infectious Disease"/>
            <person name="Wu L."/>
            <person name="Ma J."/>
        </authorList>
    </citation>
    <scope>NUCLEOTIDE SEQUENCE [LARGE SCALE GENOMIC DNA]</scope>
    <source>
        <strain evidence="11">CCUG 60023</strain>
    </source>
</reference>
<accession>A0ABW3FFW6</accession>
<dbReference type="Pfam" id="PF08335">
    <property type="entry name" value="GlnD_UR_UTase"/>
    <property type="match status" value="1"/>
</dbReference>
<evidence type="ECO:0000256" key="5">
    <source>
        <dbReference type="ARBA" id="ARBA00022842"/>
    </source>
</evidence>
<feature type="region of interest" description="Adenylyl transferase" evidence="7">
    <location>
        <begin position="475"/>
        <end position="973"/>
    </location>
</feature>
<feature type="domain" description="PII-uridylyltransferase/Glutamine-synthetase adenylyltransferase" evidence="9">
    <location>
        <begin position="326"/>
        <end position="465"/>
    </location>
</feature>
<dbReference type="InterPro" id="IPR023057">
    <property type="entry name" value="GlnE"/>
</dbReference>
<dbReference type="CDD" id="cd05401">
    <property type="entry name" value="NT_GlnE_GlnD_like"/>
    <property type="match status" value="2"/>
</dbReference>
<dbReference type="SUPFAM" id="SSF81593">
    <property type="entry name" value="Nucleotidyltransferase substrate binding subunit/domain"/>
    <property type="match status" value="2"/>
</dbReference>
<comment type="cofactor">
    <cofactor evidence="7">
        <name>Mg(2+)</name>
        <dbReference type="ChEBI" id="CHEBI:18420"/>
    </cofactor>
</comment>
<dbReference type="InterPro" id="IPR005190">
    <property type="entry name" value="GlnE_rpt_dom"/>
</dbReference>
<evidence type="ECO:0000256" key="3">
    <source>
        <dbReference type="ARBA" id="ARBA00022741"/>
    </source>
</evidence>
<dbReference type="NCBIfam" id="NF010706">
    <property type="entry name" value="PRK14108.1"/>
    <property type="match status" value="1"/>
</dbReference>
<feature type="domain" description="Glutamate-ammonia ligase adenylyltransferase repeated" evidence="8">
    <location>
        <begin position="578"/>
        <end position="819"/>
    </location>
</feature>
<comment type="catalytic activity">
    <reaction evidence="7">
        <text>[glutamine synthetase]-L-tyrosine + ATP = [glutamine synthetase]-O(4)-(5'-adenylyl)-L-tyrosine + diphosphate</text>
        <dbReference type="Rhea" id="RHEA:18589"/>
        <dbReference type="Rhea" id="RHEA-COMP:10660"/>
        <dbReference type="Rhea" id="RHEA-COMP:10661"/>
        <dbReference type="ChEBI" id="CHEBI:30616"/>
        <dbReference type="ChEBI" id="CHEBI:33019"/>
        <dbReference type="ChEBI" id="CHEBI:46858"/>
        <dbReference type="ChEBI" id="CHEBI:83624"/>
        <dbReference type="EC" id="2.7.7.42"/>
    </reaction>
</comment>
<feature type="region of interest" description="Adenylyl removase" evidence="7">
    <location>
        <begin position="1"/>
        <end position="470"/>
    </location>
</feature>
<proteinExistence type="inferred from homology"/>
<dbReference type="PANTHER" id="PTHR30621">
    <property type="entry name" value="GLUTAMINE SYNTHETASE ADENYLYLTRANSFERASE"/>
    <property type="match status" value="1"/>
</dbReference>
<evidence type="ECO:0000256" key="7">
    <source>
        <dbReference type="HAMAP-Rule" id="MF_00802"/>
    </source>
</evidence>
<dbReference type="EMBL" id="JBHTJV010000003">
    <property type="protein sequence ID" value="MFD0915845.1"/>
    <property type="molecule type" value="Genomic_DNA"/>
</dbReference>
<protein>
    <recommendedName>
        <fullName evidence="7">Bifunctional glutamine synthetase adenylyltransferase/adenylyl-removing enzyme</fullName>
    </recommendedName>
    <alternativeName>
        <fullName evidence="7">ATP:glutamine synthetase adenylyltransferase</fullName>
    </alternativeName>
    <alternativeName>
        <fullName evidence="7">ATase</fullName>
    </alternativeName>
    <domain>
        <recommendedName>
            <fullName evidence="7">Glutamine synthetase adenylyl-L-tyrosine phosphorylase</fullName>
            <ecNumber evidence="7">2.7.7.89</ecNumber>
        </recommendedName>
        <alternativeName>
            <fullName evidence="7">Adenylyl removase</fullName>
            <shortName evidence="7">AR</shortName>
            <shortName evidence="7">AT-N</shortName>
        </alternativeName>
    </domain>
    <domain>
        <recommendedName>
            <fullName evidence="7">Glutamine synthetase adenylyl transferase</fullName>
            <ecNumber evidence="7">2.7.7.42</ecNumber>
        </recommendedName>
        <alternativeName>
            <fullName evidence="7">Adenylyl transferase</fullName>
            <shortName evidence="7">AT</shortName>
            <shortName evidence="7">AT-C</shortName>
        </alternativeName>
    </domain>
</protein>
<dbReference type="Gene3D" id="1.20.120.1510">
    <property type="match status" value="1"/>
</dbReference>
<dbReference type="Pfam" id="PF03710">
    <property type="entry name" value="GlnE"/>
    <property type="match status" value="2"/>
</dbReference>
<evidence type="ECO:0000259" key="9">
    <source>
        <dbReference type="Pfam" id="PF08335"/>
    </source>
</evidence>
<keyword evidence="11" id="KW-1185">Reference proteome</keyword>
<dbReference type="Gene3D" id="3.30.460.10">
    <property type="entry name" value="Beta Polymerase, domain 2"/>
    <property type="match status" value="2"/>
</dbReference>
<comment type="function">
    <text evidence="7">Involved in the regulation of glutamine synthetase GlnA, a key enzyme in the process to assimilate ammonia. When cellular nitrogen levels are high, the C-terminal adenylyl transferase (AT) inactivates GlnA by covalent transfer of an adenylyl group from ATP to specific tyrosine residue of GlnA, thus reducing its activity. Conversely, when nitrogen levels are low, the N-terminal adenylyl removase (AR) activates GlnA by removing the adenylyl group by phosphorolysis, increasing its activity. The regulatory region of GlnE binds the signal transduction protein PII (GlnB) which indicates the nitrogen status of the cell.</text>
</comment>
<dbReference type="EC" id="2.7.7.42" evidence="7"/>
<dbReference type="InterPro" id="IPR043519">
    <property type="entry name" value="NT_sf"/>
</dbReference>
<evidence type="ECO:0000256" key="1">
    <source>
        <dbReference type="ARBA" id="ARBA00022679"/>
    </source>
</evidence>
<evidence type="ECO:0000259" key="8">
    <source>
        <dbReference type="Pfam" id="PF03710"/>
    </source>
</evidence>
<evidence type="ECO:0000256" key="6">
    <source>
        <dbReference type="ARBA" id="ARBA00023268"/>
    </source>
</evidence>
<dbReference type="Proteomes" id="UP001597101">
    <property type="component" value="Unassembled WGS sequence"/>
</dbReference>
<evidence type="ECO:0000256" key="2">
    <source>
        <dbReference type="ARBA" id="ARBA00022695"/>
    </source>
</evidence>
<comment type="catalytic activity">
    <reaction evidence="7">
        <text>[glutamine synthetase]-O(4)-(5'-adenylyl)-L-tyrosine + phosphate = [glutamine synthetase]-L-tyrosine + ADP</text>
        <dbReference type="Rhea" id="RHEA:43716"/>
        <dbReference type="Rhea" id="RHEA-COMP:10660"/>
        <dbReference type="Rhea" id="RHEA-COMP:10661"/>
        <dbReference type="ChEBI" id="CHEBI:43474"/>
        <dbReference type="ChEBI" id="CHEBI:46858"/>
        <dbReference type="ChEBI" id="CHEBI:83624"/>
        <dbReference type="ChEBI" id="CHEBI:456216"/>
        <dbReference type="EC" id="2.7.7.89"/>
    </reaction>
</comment>
<keyword evidence="1 7" id="KW-0808">Transferase</keyword>
<evidence type="ECO:0000256" key="4">
    <source>
        <dbReference type="ARBA" id="ARBA00022840"/>
    </source>
</evidence>
<dbReference type="RefSeq" id="WP_377211690.1">
    <property type="nucleotide sequence ID" value="NZ_JBHTJV010000003.1"/>
</dbReference>
<dbReference type="GO" id="GO:0047388">
    <property type="term" value="F:[glutamine synthetase]-adenylyl-L-tyrosine phosphorylase activity"/>
    <property type="evidence" value="ECO:0007669"/>
    <property type="project" value="UniProtKB-EC"/>
</dbReference>
<keyword evidence="4 7" id="KW-0067">ATP-binding</keyword>
<dbReference type="EC" id="2.7.7.89" evidence="7"/>
<feature type="domain" description="Glutamate-ammonia ligase adenylyltransferase repeated" evidence="8">
    <location>
        <begin position="59"/>
        <end position="302"/>
    </location>
</feature>
<organism evidence="10 11">
    <name type="scientific">Pseudahrensia aquimaris</name>
    <dbReference type="NCBI Taxonomy" id="744461"/>
    <lineage>
        <taxon>Bacteria</taxon>
        <taxon>Pseudomonadati</taxon>
        <taxon>Pseudomonadota</taxon>
        <taxon>Alphaproteobacteria</taxon>
        <taxon>Hyphomicrobiales</taxon>
        <taxon>Ahrensiaceae</taxon>
        <taxon>Pseudahrensia</taxon>
    </lineage>
</organism>
<dbReference type="Gene3D" id="1.20.120.330">
    <property type="entry name" value="Nucleotidyltransferases domain 2"/>
    <property type="match status" value="2"/>
</dbReference>
<dbReference type="InterPro" id="IPR013546">
    <property type="entry name" value="PII_UdlTrfase/GS_AdlTrfase"/>
</dbReference>
<keyword evidence="6 7" id="KW-0511">Multifunctional enzyme</keyword>
<keyword evidence="2 7" id="KW-0548">Nucleotidyltransferase</keyword>
<keyword evidence="5 7" id="KW-0460">Magnesium</keyword>
<sequence length="973" mass="108242">MKKHLPENESAAHLRSPLIHIAAKPNDAKAATARFVDCLKGKSSEDQLRSFLDTEAGHHFAAILARSPYLCDLACRFPDTVLACIIGSFSQALEHTLTTLDRTAITTSESDLSRILRQAKQEAALIAGLADLSGCWSCETVSHAITDTADTCLRAAVDHLLFAQHERGKLALPDPQNPSQDSGYTVIAMGKHGARELNYSSDIDLIVFIDPDAKAVTDPEDVVLLFTRVTKGLIKLMQEQTADGYVFRTDLRLRPDPGSMPLAIPMQHAMHYYESRGQNWERAALIKARTVAGDMSLGAEMLGFLRPFVWRRYLDYAAIADIHSIKRQLQSHRGFSDLSAKGHNVKLGRGGIREIEFFVQTQQLVAGGRIEDLRERGTLEMLRRLAEHKWIKPHVRDELCESYRVLRDVEHRLQMVRDEQTHEIPKDKDAFANIAALCNASSPAAFEKEIVAHLTRVEGHYADLFSNEPTLAVSGNLSFTGDEEDPGTVETLDQLGFNRPSDMIAMVKGWHFGRYRAMQTVEARERLTEITPALLEAFADTGAPDEAMIAFDAFLKGLPAGFQLMNMMRANPKLMDLLVLILGAAPRLAAIVTHKPHVFDALLEPGFFNDMPKREELQSRMAKSLDAAAGYEEMLDRARLFVAEQRFLIGVRVLAGACPAQEAGAAFALLAEVAVQEILKRVVDAFAQRHGHIEGASVAVVSMGNLGTRELTAASDLDLIVLYEFDEANDESDGEKPLHAYQYFSRLTQRLTAAMSAPTGEGVVYELDFRLRPSGNAGPLATTLSSFERYQREEAWTWERLALSRSRPVAGDAEFVEKVSHAISDLLAHPRERKEESAEVLKMRKLMDKERPPASVWDVKLAKGGMIDLEFMAQTAVLRGDCPKEALTRGVLVALGEWLNARLVEAYDFYAAIQQLTRIAFNGIFNPDEVSRGFTEILLRCLDMPDLESSQAALKDYQAEVRLAFKNYLKQID</sequence>
<name>A0ABW3FFW6_9HYPH</name>
<evidence type="ECO:0000313" key="11">
    <source>
        <dbReference type="Proteomes" id="UP001597101"/>
    </source>
</evidence>
<dbReference type="HAMAP" id="MF_00802">
    <property type="entry name" value="GlnE"/>
    <property type="match status" value="1"/>
</dbReference>
<gene>
    <name evidence="7" type="primary">glnE</name>
    <name evidence="10" type="ORF">ACFQ14_05445</name>
</gene>
<evidence type="ECO:0000313" key="10">
    <source>
        <dbReference type="EMBL" id="MFD0915845.1"/>
    </source>
</evidence>
<comment type="caution">
    <text evidence="10">The sequence shown here is derived from an EMBL/GenBank/DDBJ whole genome shotgun (WGS) entry which is preliminary data.</text>
</comment>
<keyword evidence="3 7" id="KW-0547">Nucleotide-binding</keyword>